<name>A0A6P8PVE8_GEOSA</name>
<sequence>MADLQPNFDLEDALTDQPPDMEPEIKRDFISSLEAEPYDDVVGESCGKTDYIPLLDDDEAKAGSQEPKSKYHADGSLVECTAGGQRAVLENGDHEIGENDTTGSFEVIVDEKPYSEFMPHQDHWPQEEQFGFEPQPVFQLINQPNTFDLNTEDDYRKTRPAFTKNFGTSEEITGAVVPEEECLLDATYAPAEIDTAALVSQDPVSEAQLIAAATTEEAAFEADWLEAQRRHVEGAETLIEEASETVTVTPGETPSEESLKETSFFPMEPMKDGHTAMVWQPTEQEQLALDRHHIPEPPRKAEEAEFILPEAFTTVAAEMEFTEETKAAGVQPTKLIETSLLIEYNEPVSEYVASDAAAVPVEQETTERQPDVQPTQEFSEEGRVEVAETPAPVEPSAPPFDLLTEIPPAMKHHVEPQEPEVTIATEVSLLETAAALPATEDTIPKEEREADIVRHEESAQESAASLRQAYKPSDRRFDRTKPATLPVPQALEELPVGPLQPKSLDPTLEVESGSVAAMASRTKALHKKAAELAEMRREVKDTWDPEGAPTVMKKKKRKPKQKRSMQPRAVEQFGNFGSSTELVTPWSAVEVQKSDISFGLSAETEREHTPSSSKCWDMGIVDDPKQITVIDVQNSPSTAYPLKSKDLIILTEDSNTGVKEDKGEVRKDLLALQSESKLSLKTEDLLQGNGDKTKSEVLTITHTGAKPEGTSLKGKSKRSSECKTAVSEDMMKGAEVSSETKAEERFFFDKDIHQFTLSTYPVQMEITEKQANFNVSESNRTEGINVCPVKFDLNQNIELPAPDQPILIEMELPKIQVAGGGGKASKFKKSRTTDKRKKIECLETTMDVLQAPAVMGTKDRAKELGFVDLSPDVHDISKQQVILQDKEGILGTCIMPIPEADAKTAKTKIDNSFMECIVKSEKDEPIVALVDNKIKPVSHDKGNVGISAVVEAVNVEKANTTKIQVSSFGELGGATKDTKEMDLHLEQLISEADKVQIQASSSTEEKDKVLVSDTGKDFSNIPLDKPLKTKTNVIDVQIVNASSVENRAKEAGFFGSKKTQRGSLKRPHSFNNKAVKTPSVGSLESKVKDESLSCENKEIGLSLEPLPFLGKKVEGPSRAHRNKSKETDGADTGDVGFKRNVVEFECKKAQSEGGEPLASLDIALNKYRVSTESTDYGKISAVDLTDTSMANKLSPMESSTSIEIIRNASKTFTLPSESPKAIDEIKVTEFTSEPSTNYNVEFQAHKAHVPKIFPVASIEDKTKPDLSVNNTVKLASVDLATLEKKADAPSVAPMEDKTKPGLIEDKAVKLVFTEHPATIEMKADAPKVPSVAPVKDKARSAGIEDKAVILVSTEHPATLEMKADAPKVPSLAPVKEKARSAGIEDKAVKLGSTEHPATLEMKADAPKVPSLAPVKDKARSAGIEDKAVKLGSTVHPATLEMKADAPKVPSVAPVKDKARSAGIEDKAVILVSTDHPATLEMKADAPKVPSLAPVKEKARSAGIEDKAVKLGSTEHPATLEMKADAPKVPSLAPVKDKARSAGIEDKAVKLGSTEHPAILEMKADAPKVPSLAPVKDKARSAAIEDKAVILVSTEHPATLEMKADAPKVPSLAPVKEKARSAGIEDKAVKLGSTEHPATLEMKADAPKVPSLAPVKDKARSAGIEDKAVKLGSTEHPAILEMKADAPKVPSVAQVKDKAKPAGIEDKAVTVEHIATLGMKADAPKVPSVAPVKDKAKLGHGEDNLEHLAILEIKADAPRFPSVATVENKTNLDGTEDTAVSVEHRATLEMKADASKVPSIALAEDKTKISIEKTSGVDLERSINLENKVDFCGSAMPPVNEKREETSLKIKTEYISCENSELRAPSLMSTGREIKATLDKDLESELNLMQGLPLTLEETDEFKQKGVMKEQTSEKKTRAPEQIKGYMRPTKSRGATPSLMKSAVPDGEKSKQPKDSNLNRQRQEKGKTEASQAHDGTAGVDITAPPNKELPPSPEKKTKPSAVTPSAKPAIAKSKPLSTSSPKRPASATTPAQNKKTASPAASGPATSSTPKRPLTSTTRLSATPRDLKVKSVDAKSPLKSPEKRTAVSKTPTTTAAGTSIKASPVTPRIPASTSVDASNSLTGSGQKTTTASTPKRPTAIKNDVKSADTKKSSSTVKSTAAELSRPKTSPVNSSRSTASAAAAPGGISSTAAAPSRPKPVKQAPAKPATNSTTDTKKLSTVKAPPPKPSTVPKQTRPASAPASDLKNVRSKIGSVDNMKHQPGGGKAKVTKPEKADPARKFEPLPVTRIAAVKTAVTKKHAQNQTSGKAKVAKVESADPACKSEPLPVTRTAAVKTAVSKESALKQTDGKVQIVSKKVNYSHVQSKCGSKDNIKHVPGGGNILIQNKKVDMSKVSSKCGSKANIKHKPGGGDVKIESHKINLKGKVQSKVGSLDNVGHVPAGGNVKTEGSEEAGELAQTPENGDLAAPQGLTGSEMRENGVGEETVPAEGGDQREVQSFSTQIQETSI</sequence>
<feature type="region of interest" description="Disordered" evidence="8">
    <location>
        <begin position="1"/>
        <end position="23"/>
    </location>
</feature>
<dbReference type="InterPro" id="IPR001084">
    <property type="entry name" value="MAP_tubulin-bd_rpt"/>
</dbReference>
<feature type="region of interest" description="Disordered" evidence="8">
    <location>
        <begin position="2295"/>
        <end position="2324"/>
    </location>
</feature>
<dbReference type="RefSeq" id="XP_033787837.1">
    <property type="nucleotide sequence ID" value="XM_033931946.1"/>
</dbReference>
<dbReference type="OrthoDB" id="9378527at2759"/>
<feature type="compositionally biased region" description="Polar residues" evidence="8">
    <location>
        <begin position="2015"/>
        <end position="2033"/>
    </location>
</feature>
<feature type="compositionally biased region" description="Low complexity" evidence="8">
    <location>
        <begin position="2034"/>
        <end position="2051"/>
    </location>
</feature>
<feature type="region of interest" description="Disordered" evidence="8">
    <location>
        <begin position="1058"/>
        <end position="1077"/>
    </location>
</feature>
<dbReference type="GO" id="GO:0031175">
    <property type="term" value="P:neuron projection development"/>
    <property type="evidence" value="ECO:0007669"/>
    <property type="project" value="TreeGrafter"/>
</dbReference>
<dbReference type="Proteomes" id="UP000515159">
    <property type="component" value="Chromosome 2"/>
</dbReference>
<evidence type="ECO:0000256" key="3">
    <source>
        <dbReference type="ARBA" id="ARBA00022553"/>
    </source>
</evidence>
<dbReference type="PROSITE" id="PS00229">
    <property type="entry name" value="TAU_MAP_1"/>
    <property type="match status" value="3"/>
</dbReference>
<accession>A0A6P8PVE8</accession>
<feature type="region of interest" description="Disordered" evidence="8">
    <location>
        <begin position="2432"/>
        <end position="2508"/>
    </location>
</feature>
<proteinExistence type="predicted"/>
<evidence type="ECO:0000256" key="2">
    <source>
        <dbReference type="ARBA" id="ARBA00022490"/>
    </source>
</evidence>
<comment type="subcellular location">
    <subcellularLocation>
        <location evidence="1 7">Cytoplasm</location>
        <location evidence="1 7">Cytoskeleton</location>
    </subcellularLocation>
</comment>
<dbReference type="GO" id="GO:0008017">
    <property type="term" value="F:microtubule binding"/>
    <property type="evidence" value="ECO:0007669"/>
    <property type="project" value="InterPro"/>
</dbReference>
<feature type="compositionally biased region" description="Polar residues" evidence="8">
    <location>
        <begin position="2087"/>
        <end position="2101"/>
    </location>
</feature>
<protein>
    <recommendedName>
        <fullName evidence="7">Microtubule-associated protein</fullName>
    </recommendedName>
</protein>
<feature type="region of interest" description="Disordered" evidence="8">
    <location>
        <begin position="362"/>
        <end position="383"/>
    </location>
</feature>
<evidence type="ECO:0000313" key="11">
    <source>
        <dbReference type="RefSeq" id="XP_033787838.1"/>
    </source>
</evidence>
<dbReference type="GeneID" id="117354429"/>
<dbReference type="GO" id="GO:0000226">
    <property type="term" value="P:microtubule cytoskeleton organization"/>
    <property type="evidence" value="ECO:0007669"/>
    <property type="project" value="TreeGrafter"/>
</dbReference>
<reference evidence="10 11" key="1">
    <citation type="submission" date="2025-04" db="UniProtKB">
        <authorList>
            <consortium name="RefSeq"/>
        </authorList>
    </citation>
    <scope>IDENTIFICATION</scope>
</reference>
<dbReference type="KEGG" id="gsh:117354429"/>
<dbReference type="GO" id="GO:0043005">
    <property type="term" value="C:neuron projection"/>
    <property type="evidence" value="ECO:0007669"/>
    <property type="project" value="TreeGrafter"/>
</dbReference>
<feature type="region of interest" description="Disordered" evidence="8">
    <location>
        <begin position="57"/>
        <end position="76"/>
    </location>
</feature>
<keyword evidence="6 7" id="KW-0206">Cytoskeleton</keyword>
<evidence type="ECO:0000313" key="10">
    <source>
        <dbReference type="RefSeq" id="XP_033787837.1"/>
    </source>
</evidence>
<organism evidence="9 12">
    <name type="scientific">Geotrypetes seraphini</name>
    <name type="common">Gaboon caecilian</name>
    <name type="synonym">Caecilia seraphini</name>
    <dbReference type="NCBI Taxonomy" id="260995"/>
    <lineage>
        <taxon>Eukaryota</taxon>
        <taxon>Metazoa</taxon>
        <taxon>Chordata</taxon>
        <taxon>Craniata</taxon>
        <taxon>Vertebrata</taxon>
        <taxon>Euteleostomi</taxon>
        <taxon>Amphibia</taxon>
        <taxon>Gymnophiona</taxon>
        <taxon>Geotrypetes</taxon>
    </lineage>
</organism>
<feature type="region of interest" description="Disordered" evidence="8">
    <location>
        <begin position="540"/>
        <end position="568"/>
    </location>
</feature>
<feature type="compositionally biased region" description="Basic and acidic residues" evidence="8">
    <location>
        <begin position="2142"/>
        <end position="2151"/>
    </location>
</feature>
<dbReference type="GO" id="GO:0005874">
    <property type="term" value="C:microtubule"/>
    <property type="evidence" value="ECO:0007669"/>
    <property type="project" value="UniProtKB-KW"/>
</dbReference>
<feature type="compositionally biased region" description="Basic and acidic residues" evidence="8">
    <location>
        <begin position="2270"/>
        <end position="2282"/>
    </location>
</feature>
<feature type="compositionally biased region" description="Polar residues" evidence="8">
    <location>
        <begin position="2496"/>
        <end position="2508"/>
    </location>
</feature>
<feature type="compositionally biased region" description="Low complexity" evidence="8">
    <location>
        <begin position="2173"/>
        <end position="2208"/>
    </location>
</feature>
<feature type="region of interest" description="Disordered" evidence="8">
    <location>
        <begin position="1112"/>
        <end position="1134"/>
    </location>
</feature>
<dbReference type="PANTHER" id="PTHR11501">
    <property type="entry name" value="MICROTUBULE-ASSOCIATED PROTEIN"/>
    <property type="match status" value="1"/>
</dbReference>
<evidence type="ECO:0000256" key="4">
    <source>
        <dbReference type="ARBA" id="ARBA00022701"/>
    </source>
</evidence>
<dbReference type="CTD" id="4134"/>
<evidence type="ECO:0000256" key="5">
    <source>
        <dbReference type="ARBA" id="ARBA00022737"/>
    </source>
</evidence>
<evidence type="ECO:0000256" key="7">
    <source>
        <dbReference type="RuleBase" id="RU000686"/>
    </source>
</evidence>
<keyword evidence="9" id="KW-1185">Reference proteome</keyword>
<keyword evidence="2 7" id="KW-0963">Cytoplasm</keyword>
<feature type="compositionally biased region" description="Basic residues" evidence="8">
    <location>
        <begin position="552"/>
        <end position="565"/>
    </location>
</feature>
<keyword evidence="4 7" id="KW-0493">Microtubule</keyword>
<feature type="compositionally biased region" description="Acidic residues" evidence="8">
    <location>
        <begin position="9"/>
        <end position="22"/>
    </location>
</feature>
<feature type="region of interest" description="Disordered" evidence="8">
    <location>
        <begin position="455"/>
        <end position="482"/>
    </location>
</feature>
<feature type="compositionally biased region" description="Basic and acidic residues" evidence="8">
    <location>
        <begin position="472"/>
        <end position="481"/>
    </location>
</feature>
<dbReference type="RefSeq" id="XP_033787839.1">
    <property type="nucleotide sequence ID" value="XM_033931948.1"/>
</dbReference>
<keyword evidence="5" id="KW-0677">Repeat</keyword>
<evidence type="ECO:0000256" key="8">
    <source>
        <dbReference type="SAM" id="MobiDB-lite"/>
    </source>
</evidence>
<gene>
    <name evidence="10 11 12" type="primary">MAP4</name>
</gene>
<evidence type="ECO:0000256" key="1">
    <source>
        <dbReference type="ARBA" id="ARBA00004245"/>
    </source>
</evidence>
<dbReference type="Pfam" id="PF00418">
    <property type="entry name" value="Tubulin-binding"/>
    <property type="match status" value="4"/>
</dbReference>
<feature type="compositionally biased region" description="Basic and acidic residues" evidence="8">
    <location>
        <begin position="1900"/>
        <end position="1920"/>
    </location>
</feature>
<dbReference type="InterPro" id="IPR027324">
    <property type="entry name" value="MAP2/MAP4/Tau"/>
</dbReference>
<evidence type="ECO:0000256" key="6">
    <source>
        <dbReference type="ARBA" id="ARBA00023212"/>
    </source>
</evidence>
<evidence type="ECO:0000313" key="12">
    <source>
        <dbReference type="RefSeq" id="XP_033787839.1"/>
    </source>
</evidence>
<feature type="compositionally biased region" description="Low complexity" evidence="8">
    <location>
        <begin position="2152"/>
        <end position="2161"/>
    </location>
</feature>
<dbReference type="PROSITE" id="PS51491">
    <property type="entry name" value="TAU_MAP_2"/>
    <property type="match status" value="4"/>
</dbReference>
<keyword evidence="3" id="KW-0597">Phosphoprotein</keyword>
<evidence type="ECO:0000313" key="9">
    <source>
        <dbReference type="Proteomes" id="UP000515159"/>
    </source>
</evidence>
<dbReference type="PANTHER" id="PTHR11501:SF16">
    <property type="entry name" value="MICROTUBULE-ASSOCIATED PROTEIN 4"/>
    <property type="match status" value="1"/>
</dbReference>
<feature type="compositionally biased region" description="Basic residues" evidence="8">
    <location>
        <begin position="1058"/>
        <end position="1068"/>
    </location>
</feature>
<feature type="compositionally biased region" description="Polar residues" evidence="8">
    <location>
        <begin position="2111"/>
        <end position="2135"/>
    </location>
</feature>
<dbReference type="RefSeq" id="XP_033787838.1">
    <property type="nucleotide sequence ID" value="XM_033931947.1"/>
</dbReference>
<feature type="region of interest" description="Disordered" evidence="8">
    <location>
        <begin position="1899"/>
        <end position="2282"/>
    </location>
</feature>